<dbReference type="GO" id="GO:0005886">
    <property type="term" value="C:plasma membrane"/>
    <property type="evidence" value="ECO:0007669"/>
    <property type="project" value="UniProtKB-SubCell"/>
</dbReference>
<dbReference type="InterPro" id="IPR018385">
    <property type="entry name" value="C4_dicarb_anaerob_car-like"/>
</dbReference>
<feature type="transmembrane region" description="Helical" evidence="6">
    <location>
        <begin position="160"/>
        <end position="180"/>
    </location>
</feature>
<evidence type="ECO:0000313" key="7">
    <source>
        <dbReference type="EMBL" id="BBC60967.1"/>
    </source>
</evidence>
<feature type="transmembrane region" description="Helical" evidence="6">
    <location>
        <begin position="71"/>
        <end position="89"/>
    </location>
</feature>
<feature type="transmembrane region" description="Helical" evidence="6">
    <location>
        <begin position="458"/>
        <end position="483"/>
    </location>
</feature>
<keyword evidence="4 6" id="KW-1133">Transmembrane helix</keyword>
<name>A0A2Z5Y270_9ENTE</name>
<feature type="transmembrane region" description="Helical" evidence="6">
    <location>
        <begin position="300"/>
        <end position="322"/>
    </location>
</feature>
<proteinExistence type="predicted"/>
<sequence length="484" mass="52523">MANKQQKGKKSLSSFSILFIILILLTIVSWIFSGQKFSPTVPAGGTEKVNHVVGARLSDLVMSPFNGFRDAIDICVFVLILGGFLNIVTKTGALEAGIQHVVRRLKGNELVLIPILMFLFSIGGSTYGMSEETIPFYSLLAVTMVASGFDTIVSAATVMLGAGAGVIGSTINPFATGVAMDALKSVHIKPDTSIILMIGVVLWLVTTGYCIFYVMKYARKVKADKGSTILSLQEQEDMDTSFSQPETKEIAFTNKRKLILTIFAFAFAIMVIALIPWESFDVTIFKGWTAFLTGQSFGNWYFGDLAMWFFLISLIISIIYGLTENEIVETFIAGSKDILSVVLIIVVARGASIIMQTTHLDLFILDRSANILQGFSPILFVIGAYILYLFLSILIPSTSGLAYVSIPVMGALANHIGLNASVMIMIFTAGCGLINLITPTSGVVMGGLQMSKIDYSTWTKFMIKPLVIIGISNLIILIISILLV</sequence>
<organism evidence="7 8">
    <name type="scientific">Melissococcus plutonius</name>
    <dbReference type="NCBI Taxonomy" id="33970"/>
    <lineage>
        <taxon>Bacteria</taxon>
        <taxon>Bacillati</taxon>
        <taxon>Bacillota</taxon>
        <taxon>Bacilli</taxon>
        <taxon>Lactobacillales</taxon>
        <taxon>Enterococcaceae</taxon>
        <taxon>Melissococcus</taxon>
    </lineage>
</organism>
<dbReference type="EMBL" id="AP018492">
    <property type="protein sequence ID" value="BBC60967.1"/>
    <property type="molecule type" value="Genomic_DNA"/>
</dbReference>
<feature type="transmembrane region" description="Helical" evidence="6">
    <location>
        <begin position="12"/>
        <end position="32"/>
    </location>
</feature>
<dbReference type="PANTHER" id="PTHR43652:SF6">
    <property type="entry name" value="ARGININE REPRESSOR"/>
    <property type="match status" value="1"/>
</dbReference>
<evidence type="ECO:0000256" key="2">
    <source>
        <dbReference type="ARBA" id="ARBA00022475"/>
    </source>
</evidence>
<accession>A0A2Z5Y270</accession>
<evidence type="ECO:0000256" key="1">
    <source>
        <dbReference type="ARBA" id="ARBA00004651"/>
    </source>
</evidence>
<dbReference type="Proteomes" id="UP000269226">
    <property type="component" value="Chromosome"/>
</dbReference>
<dbReference type="RefSeq" id="WP_015694921.1">
    <property type="nucleotide sequence ID" value="NZ_AP018492.1"/>
</dbReference>
<dbReference type="PANTHER" id="PTHR43652">
    <property type="entry name" value="BASIC AMINO ACID ANTIPORTER YFCC-RELATED"/>
    <property type="match status" value="1"/>
</dbReference>
<gene>
    <name evidence="7" type="ORF">DAT561_0853</name>
</gene>
<evidence type="ECO:0000256" key="3">
    <source>
        <dbReference type="ARBA" id="ARBA00022692"/>
    </source>
</evidence>
<feature type="transmembrane region" description="Helical" evidence="6">
    <location>
        <begin position="134"/>
        <end position="153"/>
    </location>
</feature>
<comment type="subcellular location">
    <subcellularLocation>
        <location evidence="1">Cell membrane</location>
        <topology evidence="1">Multi-pass membrane protein</topology>
    </subcellularLocation>
</comment>
<feature type="transmembrane region" description="Helical" evidence="6">
    <location>
        <begin position="378"/>
        <end position="404"/>
    </location>
</feature>
<dbReference type="AlphaFoldDB" id="A0A2Z5Y270"/>
<evidence type="ECO:0000256" key="4">
    <source>
        <dbReference type="ARBA" id="ARBA00022989"/>
    </source>
</evidence>
<dbReference type="Pfam" id="PF03606">
    <property type="entry name" value="DcuC"/>
    <property type="match status" value="1"/>
</dbReference>
<evidence type="ECO:0000256" key="6">
    <source>
        <dbReference type="SAM" id="Phobius"/>
    </source>
</evidence>
<keyword evidence="5 6" id="KW-0472">Membrane</keyword>
<keyword evidence="2" id="KW-1003">Cell membrane</keyword>
<protein>
    <submittedName>
        <fullName evidence="7">Arginine/ornithine antiporter ArcD</fullName>
    </submittedName>
</protein>
<dbReference type="GeneID" id="57043403"/>
<keyword evidence="3 6" id="KW-0812">Transmembrane</keyword>
<feature type="transmembrane region" description="Helical" evidence="6">
    <location>
        <begin position="258"/>
        <end position="280"/>
    </location>
</feature>
<feature type="transmembrane region" description="Helical" evidence="6">
    <location>
        <begin position="338"/>
        <end position="358"/>
    </location>
</feature>
<evidence type="ECO:0000313" key="8">
    <source>
        <dbReference type="Proteomes" id="UP000269226"/>
    </source>
</evidence>
<feature type="transmembrane region" description="Helical" evidence="6">
    <location>
        <begin position="192"/>
        <end position="215"/>
    </location>
</feature>
<feature type="transmembrane region" description="Helical" evidence="6">
    <location>
        <begin position="416"/>
        <end position="438"/>
    </location>
</feature>
<dbReference type="InterPro" id="IPR051679">
    <property type="entry name" value="DASS-Related_Transporters"/>
</dbReference>
<reference evidence="7 8" key="1">
    <citation type="submission" date="2018-01" db="EMBL/GenBank/DDBJ databases">
        <title>Whole genome sequence of Melissococcus plutonius DAT561.</title>
        <authorList>
            <person name="Okumura K."/>
            <person name="Takamatsu D."/>
            <person name="Okura M."/>
        </authorList>
    </citation>
    <scope>NUCLEOTIDE SEQUENCE [LARGE SCALE GENOMIC DNA]</scope>
    <source>
        <strain evidence="7 8">DAT561</strain>
    </source>
</reference>
<evidence type="ECO:0000256" key="5">
    <source>
        <dbReference type="ARBA" id="ARBA00023136"/>
    </source>
</evidence>
<feature type="transmembrane region" description="Helical" evidence="6">
    <location>
        <begin position="110"/>
        <end position="128"/>
    </location>
</feature>